<sequence length="188" mass="21162">MANTVEDWATYVERVEQYCLANDIGDERKVAVLLSVMGAKTYNFLCGLTAPVKPAQKTFKEIVDVLQMHLNPKALIIVDHFRFHKRNQQKTESVSEYMAELQKLAEHCQFGEALSDALRDRLVCGLHSESTQKRLLTERELTLMRALEIAVSMETATKDVLELQRKQCAAKISQGTPCAIFCTPEGGD</sequence>
<dbReference type="PANTHER" id="PTHR33198">
    <property type="entry name" value="ANK_REP_REGION DOMAIN-CONTAINING PROTEIN-RELATED"/>
    <property type="match status" value="1"/>
</dbReference>
<dbReference type="AlphaFoldDB" id="A0A9J7YMA1"/>
<protein>
    <recommendedName>
        <fullName evidence="3">Tick transposon</fullName>
    </recommendedName>
</protein>
<name>A0A9J7YMA1_CYPCA</name>
<organism evidence="1 2">
    <name type="scientific">Cyprinus carpio carpio</name>
    <dbReference type="NCBI Taxonomy" id="630221"/>
    <lineage>
        <taxon>Eukaryota</taxon>
        <taxon>Metazoa</taxon>
        <taxon>Chordata</taxon>
        <taxon>Craniata</taxon>
        <taxon>Vertebrata</taxon>
        <taxon>Euteleostomi</taxon>
        <taxon>Actinopterygii</taxon>
        <taxon>Neopterygii</taxon>
        <taxon>Teleostei</taxon>
        <taxon>Ostariophysi</taxon>
        <taxon>Cypriniformes</taxon>
        <taxon>Cyprinidae</taxon>
        <taxon>Cyprininae</taxon>
        <taxon>Cyprinus</taxon>
    </lineage>
</organism>
<accession>A0A9J7YMA1</accession>
<dbReference type="Proteomes" id="UP001108240">
    <property type="component" value="Unplaced"/>
</dbReference>
<evidence type="ECO:0008006" key="3">
    <source>
        <dbReference type="Google" id="ProtNLM"/>
    </source>
</evidence>
<keyword evidence="2" id="KW-1185">Reference proteome</keyword>
<reference evidence="1" key="2">
    <citation type="submission" date="2025-09" db="UniProtKB">
        <authorList>
            <consortium name="Ensembl"/>
        </authorList>
    </citation>
    <scope>IDENTIFICATION</scope>
</reference>
<proteinExistence type="predicted"/>
<reference evidence="1" key="1">
    <citation type="submission" date="2025-08" db="UniProtKB">
        <authorList>
            <consortium name="Ensembl"/>
        </authorList>
    </citation>
    <scope>IDENTIFICATION</scope>
</reference>
<dbReference type="Ensembl" id="ENSCCRT00000133363.1">
    <property type="protein sequence ID" value="ENSCCRP00000121012.1"/>
    <property type="gene ID" value="ENSCCRG00000067787.1"/>
</dbReference>
<dbReference type="OMA" id="MERTEQA"/>
<dbReference type="PANTHER" id="PTHR33198:SF19">
    <property type="entry name" value="CCHC-TYPE DOMAIN-CONTAINING PROTEIN"/>
    <property type="match status" value="1"/>
</dbReference>
<evidence type="ECO:0000313" key="1">
    <source>
        <dbReference type="Ensembl" id="ENSCCRP00000121012.1"/>
    </source>
</evidence>
<dbReference type="GeneTree" id="ENSGT00940000165756"/>
<evidence type="ECO:0000313" key="2">
    <source>
        <dbReference type="Proteomes" id="UP001108240"/>
    </source>
</evidence>